<evidence type="ECO:0008006" key="6">
    <source>
        <dbReference type="Google" id="ProtNLM"/>
    </source>
</evidence>
<dbReference type="InterPro" id="IPR050121">
    <property type="entry name" value="Cytochrome_P450_monoxygenase"/>
</dbReference>
<keyword evidence="3" id="KW-1133">Transmembrane helix</keyword>
<protein>
    <recommendedName>
        <fullName evidence="6">Cytochrome P450 monooxygenase</fullName>
    </recommendedName>
</protein>
<dbReference type="AlphaFoldDB" id="A0AAN6ES40"/>
<dbReference type="InterPro" id="IPR002401">
    <property type="entry name" value="Cyt_P450_E_grp-I"/>
</dbReference>
<name>A0AAN6ES40_EXODE</name>
<evidence type="ECO:0000256" key="1">
    <source>
        <dbReference type="ARBA" id="ARBA00010617"/>
    </source>
</evidence>
<comment type="caution">
    <text evidence="4">The sequence shown here is derived from an EMBL/GenBank/DDBJ whole genome shotgun (WGS) entry which is preliminary data.</text>
</comment>
<dbReference type="GO" id="GO:0004497">
    <property type="term" value="F:monooxygenase activity"/>
    <property type="evidence" value="ECO:0007669"/>
    <property type="project" value="InterPro"/>
</dbReference>
<feature type="binding site" description="axial binding residue" evidence="2">
    <location>
        <position position="508"/>
    </location>
    <ligand>
        <name>heme</name>
        <dbReference type="ChEBI" id="CHEBI:30413"/>
    </ligand>
    <ligandPart>
        <name>Fe</name>
        <dbReference type="ChEBI" id="CHEBI:18248"/>
    </ligandPart>
</feature>
<dbReference type="PANTHER" id="PTHR24305">
    <property type="entry name" value="CYTOCHROME P450"/>
    <property type="match status" value="1"/>
</dbReference>
<dbReference type="EMBL" id="JAJGCB010000011">
    <property type="protein sequence ID" value="KAJ8990278.1"/>
    <property type="molecule type" value="Genomic_DNA"/>
</dbReference>
<dbReference type="CDD" id="cd11069">
    <property type="entry name" value="CYP_FUM15-like"/>
    <property type="match status" value="1"/>
</dbReference>
<evidence type="ECO:0000256" key="3">
    <source>
        <dbReference type="SAM" id="Phobius"/>
    </source>
</evidence>
<dbReference type="PRINTS" id="PR00463">
    <property type="entry name" value="EP450I"/>
</dbReference>
<keyword evidence="3" id="KW-0812">Transmembrane</keyword>
<evidence type="ECO:0000313" key="4">
    <source>
        <dbReference type="EMBL" id="KAJ8990278.1"/>
    </source>
</evidence>
<feature type="transmembrane region" description="Helical" evidence="3">
    <location>
        <begin position="57"/>
        <end position="75"/>
    </location>
</feature>
<dbReference type="Proteomes" id="UP001161757">
    <property type="component" value="Unassembled WGS sequence"/>
</dbReference>
<feature type="transmembrane region" description="Helical" evidence="3">
    <location>
        <begin position="25"/>
        <end position="45"/>
    </location>
</feature>
<dbReference type="PRINTS" id="PR00385">
    <property type="entry name" value="P450"/>
</dbReference>
<dbReference type="Pfam" id="PF00067">
    <property type="entry name" value="p450"/>
    <property type="match status" value="1"/>
</dbReference>
<organism evidence="4 5">
    <name type="scientific">Exophiala dermatitidis</name>
    <name type="common">Black yeast-like fungus</name>
    <name type="synonym">Wangiella dermatitidis</name>
    <dbReference type="NCBI Taxonomy" id="5970"/>
    <lineage>
        <taxon>Eukaryota</taxon>
        <taxon>Fungi</taxon>
        <taxon>Dikarya</taxon>
        <taxon>Ascomycota</taxon>
        <taxon>Pezizomycotina</taxon>
        <taxon>Eurotiomycetes</taxon>
        <taxon>Chaetothyriomycetidae</taxon>
        <taxon>Chaetothyriales</taxon>
        <taxon>Herpotrichiellaceae</taxon>
        <taxon>Exophiala</taxon>
    </lineage>
</organism>
<dbReference type="GO" id="GO:0005506">
    <property type="term" value="F:iron ion binding"/>
    <property type="evidence" value="ECO:0007669"/>
    <property type="project" value="InterPro"/>
</dbReference>
<keyword evidence="2" id="KW-0408">Iron</keyword>
<dbReference type="GO" id="GO:0016705">
    <property type="term" value="F:oxidoreductase activity, acting on paired donors, with incorporation or reduction of molecular oxygen"/>
    <property type="evidence" value="ECO:0007669"/>
    <property type="project" value="InterPro"/>
</dbReference>
<gene>
    <name evidence="4" type="ORF">HRR80_005765</name>
</gene>
<keyword evidence="2" id="KW-0479">Metal-binding</keyword>
<keyword evidence="3" id="KW-0472">Membrane</keyword>
<sequence length="565" mass="64093">MTLSLESVANLLPSGSQSIALPSRMTVQVGFFPFIGLVALAGVLVGRHSPSLDVGTALKILLPSATVLYTIYYSWIYPFYVSPLRHIPTVPGFPLWGQFFTIITTEVGVAQREWHQKYGPIVRYFFPFGSERLSVADDDAIKQMTVRNPYNYPKPDRARAWMRPVLGDGVLLAEGHTHVVQRKALTPAFSITSIRSLMPIFWAKSLRLAQLWEQEIKESRSDSKCFEVLEWLNRTTLDIIGRAGLGTDIDSLDHPETPLRDAYRRCFDFNLQARIINGLAAFTTLVRFLPARANRDIQTARNIILSKASQIIQEKQTDADKKQESRQKDIIGLIVRDNMAASKEDTLTVETMRDQVMTFLGAGHDTTATSVAWTLLMLAKHPDVQTKSREEIRSHMPFLFDQEARYNKENIDKADVDLLPYLEDVCKESLRYIPSIPMTVRKTIADDTLAGYHIPAGTTIYLMANAINRLPMYWGDTADKFDPSRWRDLPPTYTTNAFMTFLQGPRGCVGRKFAEVEMKTILCSLLSKFHFEQDPSVQDPEELKMWRLVLRPRDGVSLKVSPLKV</sequence>
<evidence type="ECO:0000313" key="5">
    <source>
        <dbReference type="Proteomes" id="UP001161757"/>
    </source>
</evidence>
<proteinExistence type="inferred from homology"/>
<reference evidence="4" key="1">
    <citation type="submission" date="2023-01" db="EMBL/GenBank/DDBJ databases">
        <title>Exophiala dermititidis isolated from Cystic Fibrosis Patient.</title>
        <authorList>
            <person name="Kurbessoian T."/>
            <person name="Crocker A."/>
            <person name="Murante D."/>
            <person name="Hogan D.A."/>
            <person name="Stajich J.E."/>
        </authorList>
    </citation>
    <scope>NUCLEOTIDE SEQUENCE</scope>
    <source>
        <strain evidence="4">Ex8</strain>
    </source>
</reference>
<comment type="cofactor">
    <cofactor evidence="2">
        <name>heme</name>
        <dbReference type="ChEBI" id="CHEBI:30413"/>
    </cofactor>
</comment>
<comment type="similarity">
    <text evidence="1">Belongs to the cytochrome P450 family.</text>
</comment>
<keyword evidence="2" id="KW-0349">Heme</keyword>
<dbReference type="InterPro" id="IPR036396">
    <property type="entry name" value="Cyt_P450_sf"/>
</dbReference>
<dbReference type="SUPFAM" id="SSF48264">
    <property type="entry name" value="Cytochrome P450"/>
    <property type="match status" value="1"/>
</dbReference>
<dbReference type="Gene3D" id="1.10.630.10">
    <property type="entry name" value="Cytochrome P450"/>
    <property type="match status" value="1"/>
</dbReference>
<accession>A0AAN6ES40</accession>
<dbReference type="InterPro" id="IPR001128">
    <property type="entry name" value="Cyt_P450"/>
</dbReference>
<dbReference type="PANTHER" id="PTHR24305:SF166">
    <property type="entry name" value="CYTOCHROME P450 12A4, MITOCHONDRIAL-RELATED"/>
    <property type="match status" value="1"/>
</dbReference>
<dbReference type="GO" id="GO:0020037">
    <property type="term" value="F:heme binding"/>
    <property type="evidence" value="ECO:0007669"/>
    <property type="project" value="InterPro"/>
</dbReference>
<evidence type="ECO:0000256" key="2">
    <source>
        <dbReference type="PIRSR" id="PIRSR602401-1"/>
    </source>
</evidence>